<protein>
    <submittedName>
        <fullName evidence="2">DEPD7 protein</fullName>
    </submittedName>
</protein>
<comment type="caution">
    <text evidence="2">The sequence shown here is derived from an EMBL/GenBank/DDBJ whole genome shotgun (WGS) entry which is preliminary data.</text>
</comment>
<dbReference type="SMART" id="SM00049">
    <property type="entry name" value="DEP"/>
    <property type="match status" value="1"/>
</dbReference>
<feature type="non-terminal residue" evidence="2">
    <location>
        <position position="351"/>
    </location>
</feature>
<dbReference type="InterPro" id="IPR036390">
    <property type="entry name" value="WH_DNA-bd_sf"/>
</dbReference>
<dbReference type="PANTHER" id="PTHR16206">
    <property type="entry name" value="DEP DOMAIN-CONTAINING"/>
    <property type="match status" value="1"/>
</dbReference>
<organism evidence="2 3">
    <name type="scientific">Oxylabes madagascariensis</name>
    <name type="common">white-throated Oxylabes</name>
    <dbReference type="NCBI Taxonomy" id="98144"/>
    <lineage>
        <taxon>Eukaryota</taxon>
        <taxon>Metazoa</taxon>
        <taxon>Chordata</taxon>
        <taxon>Craniata</taxon>
        <taxon>Vertebrata</taxon>
        <taxon>Euteleostomi</taxon>
        <taxon>Archelosauria</taxon>
        <taxon>Archosauria</taxon>
        <taxon>Dinosauria</taxon>
        <taxon>Saurischia</taxon>
        <taxon>Theropoda</taxon>
        <taxon>Coelurosauria</taxon>
        <taxon>Aves</taxon>
        <taxon>Neognathae</taxon>
        <taxon>Neoaves</taxon>
        <taxon>Telluraves</taxon>
        <taxon>Australaves</taxon>
        <taxon>Passeriformes</taxon>
        <taxon>Sylvioidea</taxon>
        <taxon>Timaliidae</taxon>
        <taxon>Oxylabes</taxon>
    </lineage>
</organism>
<dbReference type="GO" id="GO:0035556">
    <property type="term" value="P:intracellular signal transduction"/>
    <property type="evidence" value="ECO:0007669"/>
    <property type="project" value="InterPro"/>
</dbReference>
<dbReference type="InterPro" id="IPR036388">
    <property type="entry name" value="WH-like_DNA-bd_sf"/>
</dbReference>
<dbReference type="SUPFAM" id="SSF46785">
    <property type="entry name" value="Winged helix' DNA-binding domain"/>
    <property type="match status" value="1"/>
</dbReference>
<sequence>PFQATQLWNSIIHALHNQVEIKRCRQHLKSYRNFFTCFNAVDVVLSHLMQSMYLSYSDISRLRGVRVCQALMDHKVFEPVGAKLYLFKNGKETEFEDTDTSLYRFVNSSLDPLLTRKNKDNESLSPEQICKQKTKRCSKVEELLRSIYVHASLPPEIMFMVSVIEDVWRQQTVLRLLQLIDVPLLEDILVSSVKTKSDSFGKEEDMIISNTFLDREVTWSLNLSDTETTFSFYKLDRWLYAAIECLEYFPDQFLVMVSQQLPQSTNNPSSLNTYKKILFDVIIKYYSQKKDSLLATQDFDIHSGIIELIDKSNLEQKMWMKTALQLYLKLLAPNISEELHRLLTFLAIASE</sequence>
<dbReference type="PANTHER" id="PTHR16206:SF10">
    <property type="entry name" value="DEP DOMAIN-CONTAINING PROTEIN 4"/>
    <property type="match status" value="1"/>
</dbReference>
<feature type="domain" description="DEP" evidence="1">
    <location>
        <begin position="15"/>
        <end position="107"/>
    </location>
</feature>
<dbReference type="EMBL" id="VYZR01039933">
    <property type="protein sequence ID" value="NXR99037.1"/>
    <property type="molecule type" value="Genomic_DNA"/>
</dbReference>
<dbReference type="InterPro" id="IPR000591">
    <property type="entry name" value="DEP_dom"/>
</dbReference>
<dbReference type="OrthoDB" id="276323at2759"/>
<dbReference type="AlphaFoldDB" id="A0A7L2QS06"/>
<proteinExistence type="predicted"/>
<keyword evidence="3" id="KW-1185">Reference proteome</keyword>
<feature type="non-terminal residue" evidence="2">
    <location>
        <position position="1"/>
    </location>
</feature>
<dbReference type="Gene3D" id="1.10.10.10">
    <property type="entry name" value="Winged helix-like DNA-binding domain superfamily/Winged helix DNA-binding domain"/>
    <property type="match status" value="1"/>
</dbReference>
<evidence type="ECO:0000313" key="3">
    <source>
        <dbReference type="Proteomes" id="UP000570288"/>
    </source>
</evidence>
<dbReference type="Proteomes" id="UP000570288">
    <property type="component" value="Unassembled WGS sequence"/>
</dbReference>
<accession>A0A7L2QS06</accession>
<gene>
    <name evidence="2" type="primary">Depdc7_1</name>
    <name evidence="2" type="ORF">OXYMAD_R00888</name>
</gene>
<evidence type="ECO:0000259" key="1">
    <source>
        <dbReference type="SMART" id="SM00049"/>
    </source>
</evidence>
<evidence type="ECO:0000313" key="2">
    <source>
        <dbReference type="EMBL" id="NXR99037.1"/>
    </source>
</evidence>
<name>A0A7L2QS06_9PASS</name>
<dbReference type="Pfam" id="PF00610">
    <property type="entry name" value="DEP"/>
    <property type="match status" value="1"/>
</dbReference>
<reference evidence="2 3" key="1">
    <citation type="submission" date="2019-09" db="EMBL/GenBank/DDBJ databases">
        <title>Bird 10,000 Genomes (B10K) Project - Family phase.</title>
        <authorList>
            <person name="Zhang G."/>
        </authorList>
    </citation>
    <scope>NUCLEOTIDE SEQUENCE [LARGE SCALE GENOMIC DNA]</scope>
    <source>
        <strain evidence="2">B10K-DU-002-81</strain>
    </source>
</reference>